<evidence type="ECO:0000256" key="5">
    <source>
        <dbReference type="ARBA" id="ARBA00022989"/>
    </source>
</evidence>
<keyword evidence="11" id="KW-1185">Reference proteome</keyword>
<organism evidence="10 11">
    <name type="scientific">Daphnia pulex</name>
    <name type="common">Water flea</name>
    <dbReference type="NCBI Taxonomy" id="6669"/>
    <lineage>
        <taxon>Eukaryota</taxon>
        <taxon>Metazoa</taxon>
        <taxon>Ecdysozoa</taxon>
        <taxon>Arthropoda</taxon>
        <taxon>Crustacea</taxon>
        <taxon>Branchiopoda</taxon>
        <taxon>Diplostraca</taxon>
        <taxon>Cladocera</taxon>
        <taxon>Anomopoda</taxon>
        <taxon>Daphniidae</taxon>
        <taxon>Daphnia</taxon>
    </lineage>
</organism>
<dbReference type="SUPFAM" id="SSF53850">
    <property type="entry name" value="Periplasmic binding protein-like II"/>
    <property type="match status" value="1"/>
</dbReference>
<dbReference type="GO" id="GO:0005886">
    <property type="term" value="C:plasma membrane"/>
    <property type="evidence" value="ECO:0007669"/>
    <property type="project" value="UniProtKB-SubCell"/>
</dbReference>
<evidence type="ECO:0000256" key="1">
    <source>
        <dbReference type="ARBA" id="ARBA00004651"/>
    </source>
</evidence>
<dbReference type="PhylomeDB" id="E9GPK5"/>
<keyword evidence="4" id="KW-0812">Transmembrane</keyword>
<dbReference type="HOGENOM" id="CLU_007257_4_1_1"/>
<keyword evidence="8" id="KW-0325">Glycoprotein</keyword>
<dbReference type="EMBL" id="GL732556">
    <property type="protein sequence ID" value="EFX78662.1"/>
    <property type="molecule type" value="Genomic_DNA"/>
</dbReference>
<evidence type="ECO:0000256" key="4">
    <source>
        <dbReference type="ARBA" id="ARBA00022692"/>
    </source>
</evidence>
<dbReference type="GO" id="GO:0050906">
    <property type="term" value="P:detection of stimulus involved in sensory perception"/>
    <property type="evidence" value="ECO:0007669"/>
    <property type="project" value="UniProtKB-ARBA"/>
</dbReference>
<evidence type="ECO:0000313" key="11">
    <source>
        <dbReference type="Proteomes" id="UP000000305"/>
    </source>
</evidence>
<sequence length="244" mass="27924">MAHTSVSSGFSSTPNPLNGQHLHVIWQCDLLAQDVLPTFQRNKIVDLTTYWYYGDLVFLIPVPDETANINSVVKPFQWKRYLEYRSVFIMDLRPNNIPLPEKLTNDDQIRAKKWQTGKQYLYVFGNLLSQGGFCPLKWLPFRLVAGAWTLAAFFFVQSYTSTLFTYVVTPINPPLINSVDDIVDSGDINLLAKAFVMDEIRKDFKKKGKCNFQLAKESFISTMASFALSKNSPYTQRISQGELR</sequence>
<dbReference type="Proteomes" id="UP000000305">
    <property type="component" value="Unassembled WGS sequence"/>
</dbReference>
<dbReference type="Gene3D" id="1.10.287.70">
    <property type="match status" value="1"/>
</dbReference>
<dbReference type="PANTHER" id="PTHR42643">
    <property type="entry name" value="IONOTROPIC RECEPTOR 20A-RELATED"/>
    <property type="match status" value="1"/>
</dbReference>
<evidence type="ECO:0000313" key="10">
    <source>
        <dbReference type="EMBL" id="EFX78662.1"/>
    </source>
</evidence>
<dbReference type="Pfam" id="PF00060">
    <property type="entry name" value="Lig_chan"/>
    <property type="match status" value="1"/>
</dbReference>
<comment type="subcellular location">
    <subcellularLocation>
        <location evidence="1">Cell membrane</location>
        <topology evidence="1">Multi-pass membrane protein</topology>
    </subcellularLocation>
</comment>
<evidence type="ECO:0000256" key="8">
    <source>
        <dbReference type="ARBA" id="ARBA00023180"/>
    </source>
</evidence>
<gene>
    <name evidence="10" type="ORF">DAPPUDRAFT_246066</name>
</gene>
<name>E9GPK5_DAPPU</name>
<proteinExistence type="inferred from homology"/>
<protein>
    <recommendedName>
        <fullName evidence="9">Ionotropic glutamate receptor C-terminal domain-containing protein</fullName>
    </recommendedName>
</protein>
<evidence type="ECO:0000256" key="3">
    <source>
        <dbReference type="ARBA" id="ARBA00022475"/>
    </source>
</evidence>
<dbReference type="PANTHER" id="PTHR42643:SF24">
    <property type="entry name" value="IONOTROPIC RECEPTOR 60A"/>
    <property type="match status" value="1"/>
</dbReference>
<keyword evidence="6" id="KW-0472">Membrane</keyword>
<evidence type="ECO:0000256" key="2">
    <source>
        <dbReference type="ARBA" id="ARBA00008685"/>
    </source>
</evidence>
<dbReference type="GO" id="GO:0015276">
    <property type="term" value="F:ligand-gated monoatomic ion channel activity"/>
    <property type="evidence" value="ECO:0007669"/>
    <property type="project" value="InterPro"/>
</dbReference>
<dbReference type="AlphaFoldDB" id="E9GPK5"/>
<reference evidence="10 11" key="1">
    <citation type="journal article" date="2011" name="Science">
        <title>The ecoresponsive genome of Daphnia pulex.</title>
        <authorList>
            <person name="Colbourne J.K."/>
            <person name="Pfrender M.E."/>
            <person name="Gilbert D."/>
            <person name="Thomas W.K."/>
            <person name="Tucker A."/>
            <person name="Oakley T.H."/>
            <person name="Tokishita S."/>
            <person name="Aerts A."/>
            <person name="Arnold G.J."/>
            <person name="Basu M.K."/>
            <person name="Bauer D.J."/>
            <person name="Caceres C.E."/>
            <person name="Carmel L."/>
            <person name="Casola C."/>
            <person name="Choi J.H."/>
            <person name="Detter J.C."/>
            <person name="Dong Q."/>
            <person name="Dusheyko S."/>
            <person name="Eads B.D."/>
            <person name="Frohlich T."/>
            <person name="Geiler-Samerotte K.A."/>
            <person name="Gerlach D."/>
            <person name="Hatcher P."/>
            <person name="Jogdeo S."/>
            <person name="Krijgsveld J."/>
            <person name="Kriventseva E.V."/>
            <person name="Kultz D."/>
            <person name="Laforsch C."/>
            <person name="Lindquist E."/>
            <person name="Lopez J."/>
            <person name="Manak J.R."/>
            <person name="Muller J."/>
            <person name="Pangilinan J."/>
            <person name="Patwardhan R.P."/>
            <person name="Pitluck S."/>
            <person name="Pritham E.J."/>
            <person name="Rechtsteiner A."/>
            <person name="Rho M."/>
            <person name="Rogozin I.B."/>
            <person name="Sakarya O."/>
            <person name="Salamov A."/>
            <person name="Schaack S."/>
            <person name="Shapiro H."/>
            <person name="Shiga Y."/>
            <person name="Skalitzky C."/>
            <person name="Smith Z."/>
            <person name="Souvorov A."/>
            <person name="Sung W."/>
            <person name="Tang Z."/>
            <person name="Tsuchiya D."/>
            <person name="Tu H."/>
            <person name="Vos H."/>
            <person name="Wang M."/>
            <person name="Wolf Y.I."/>
            <person name="Yamagata H."/>
            <person name="Yamada T."/>
            <person name="Ye Y."/>
            <person name="Shaw J.R."/>
            <person name="Andrews J."/>
            <person name="Crease T.J."/>
            <person name="Tang H."/>
            <person name="Lucas S.M."/>
            <person name="Robertson H.M."/>
            <person name="Bork P."/>
            <person name="Koonin E.V."/>
            <person name="Zdobnov E.M."/>
            <person name="Grigoriev I.V."/>
            <person name="Lynch M."/>
            <person name="Boore J.L."/>
        </authorList>
    </citation>
    <scope>NUCLEOTIDE SEQUENCE [LARGE SCALE GENOMIC DNA]</scope>
</reference>
<feature type="domain" description="Ionotropic glutamate receptor C-terminal" evidence="9">
    <location>
        <begin position="106"/>
        <end position="211"/>
    </location>
</feature>
<dbReference type="OrthoDB" id="6380873at2759"/>
<keyword evidence="5" id="KW-1133">Transmembrane helix</keyword>
<dbReference type="InterPro" id="IPR052192">
    <property type="entry name" value="Insect_Ionotropic_Sensory_Rcpt"/>
</dbReference>
<comment type="similarity">
    <text evidence="2">Belongs to the glutamate-gated ion channel (TC 1.A.10.1) family.</text>
</comment>
<keyword evidence="7" id="KW-0675">Receptor</keyword>
<dbReference type="InterPro" id="IPR001320">
    <property type="entry name" value="Iontro_rcpt_C"/>
</dbReference>
<dbReference type="InParanoid" id="E9GPK5"/>
<evidence type="ECO:0000259" key="9">
    <source>
        <dbReference type="Pfam" id="PF00060"/>
    </source>
</evidence>
<accession>E9GPK5</accession>
<dbReference type="KEGG" id="dpx:DAPPUDRAFT_246066"/>
<keyword evidence="3" id="KW-1003">Cell membrane</keyword>
<evidence type="ECO:0000256" key="6">
    <source>
        <dbReference type="ARBA" id="ARBA00023136"/>
    </source>
</evidence>
<evidence type="ECO:0000256" key="7">
    <source>
        <dbReference type="ARBA" id="ARBA00023170"/>
    </source>
</evidence>